<accession>A0ABU4LKJ6</accession>
<dbReference type="InterPro" id="IPR044053">
    <property type="entry name" value="AsaB-like"/>
</dbReference>
<name>A0ABU4LKJ6_9ACTN</name>
<comment type="caution">
    <text evidence="1">The sequence shown here is derived from an EMBL/GenBank/DDBJ whole genome shotgun (WGS) entry which is preliminary data.</text>
</comment>
<dbReference type="NCBIfam" id="NF041278">
    <property type="entry name" value="CmcJ_NvfI_EfuI"/>
    <property type="match status" value="1"/>
</dbReference>
<proteinExistence type="predicted"/>
<evidence type="ECO:0000313" key="1">
    <source>
        <dbReference type="EMBL" id="MDX2916311.1"/>
    </source>
</evidence>
<keyword evidence="2" id="KW-1185">Reference proteome</keyword>
<dbReference type="EMBL" id="JARAVY010000046">
    <property type="protein sequence ID" value="MDX2916311.1"/>
    <property type="molecule type" value="Genomic_DNA"/>
</dbReference>
<dbReference type="PANTHER" id="PTHR34598:SF3">
    <property type="entry name" value="OXIDOREDUCTASE AN1597"/>
    <property type="match status" value="1"/>
</dbReference>
<reference evidence="1 2" key="1">
    <citation type="journal article" date="2023" name="Microb. Genom.">
        <title>Mesoterricola silvestris gen. nov., sp. nov., Mesoterricola sediminis sp. nov., Geothrix oryzae sp. nov., Geothrix edaphica sp. nov., Geothrix rubra sp. nov., and Geothrix limicola sp. nov., six novel members of Acidobacteriota isolated from soils.</title>
        <authorList>
            <person name="Weisberg A.J."/>
            <person name="Pearce E."/>
            <person name="Kramer C.G."/>
            <person name="Chang J.H."/>
            <person name="Clarke C.R."/>
        </authorList>
    </citation>
    <scope>NUCLEOTIDE SEQUENCE [LARGE SCALE GENOMIC DNA]</scope>
    <source>
        <strain evidence="1 2">NRRL_B-2795</strain>
    </source>
</reference>
<organism evidence="1 2">
    <name type="scientific">Streptomyces griseiscabiei</name>
    <dbReference type="NCBI Taxonomy" id="2993540"/>
    <lineage>
        <taxon>Bacteria</taxon>
        <taxon>Bacillati</taxon>
        <taxon>Actinomycetota</taxon>
        <taxon>Actinomycetes</taxon>
        <taxon>Kitasatosporales</taxon>
        <taxon>Streptomycetaceae</taxon>
        <taxon>Streptomyces</taxon>
    </lineage>
</organism>
<dbReference type="PANTHER" id="PTHR34598">
    <property type="entry name" value="BLL6449 PROTEIN"/>
    <property type="match status" value="1"/>
</dbReference>
<protein>
    <submittedName>
        <fullName evidence="1">CmcJ/NvfI family oxidoreductase</fullName>
    </submittedName>
</protein>
<sequence length="277" mass="31142">MRTNTADPGLPTTAAEVNYAVDTGGRGRFDVVEPERTNLRLDATPVRIADARPALSDLDLMRDGYTLVDHHSAVTSADDKQLFETVYLDEMSSLIQRITGAREVRPQRSTTFVRKNEWTAEGGIGPVRYTHLDYTPLSVESWLKLSEEDDGPIAPFRRVVIVQAWRALSESRQESSLALIDPATMDYDDDTMVFDARFGPEEFPSCFFELRLVKSNPAHRWLHFDSMKPDEVLLFQGYDSDKRSGSGVAHTAFDRPAGTPGLVPRHSVEARFLAFFE</sequence>
<gene>
    <name evidence="1" type="ORF">PV517_47570</name>
</gene>
<dbReference type="Proteomes" id="UP001271723">
    <property type="component" value="Unassembled WGS sequence"/>
</dbReference>
<dbReference type="RefSeq" id="WP_143673150.1">
    <property type="nucleotide sequence ID" value="NZ_JAGJBZ010000001.1"/>
</dbReference>
<evidence type="ECO:0000313" key="2">
    <source>
        <dbReference type="Proteomes" id="UP001271723"/>
    </source>
</evidence>